<protein>
    <submittedName>
        <fullName evidence="1">Uncharacterized protein</fullName>
    </submittedName>
</protein>
<dbReference type="RefSeq" id="WP_090415203.1">
    <property type="nucleotide sequence ID" value="NZ_CABJAI010000005.1"/>
</dbReference>
<reference evidence="1 2" key="1">
    <citation type="submission" date="2020-07" db="EMBL/GenBank/DDBJ databases">
        <title>Organ Donor 1.</title>
        <authorList>
            <person name="Marsh A.J."/>
            <person name="Azcarate-Peril M.A."/>
        </authorList>
    </citation>
    <scope>NUCLEOTIDE SEQUENCE [LARGE SCALE GENOMIC DNA]</scope>
    <source>
        <strain evidence="1 2">AMC0717</strain>
    </source>
</reference>
<evidence type="ECO:0000313" key="2">
    <source>
        <dbReference type="Proteomes" id="UP000586254"/>
    </source>
</evidence>
<evidence type="ECO:0000313" key="1">
    <source>
        <dbReference type="EMBL" id="NZA37423.1"/>
    </source>
</evidence>
<dbReference type="AlphaFoldDB" id="A0A1I5RPF0"/>
<sequence length="78" mass="9164">MKIEDVLPYIRDKSAYTLKEAEELRLLTWDEINKVQDLAEKNKNFETIQLCITCKVLIQKLADNPETYKLKINPDDAH</sequence>
<dbReference type="EMBL" id="JACCKS010000004">
    <property type="protein sequence ID" value="NZA37423.1"/>
    <property type="molecule type" value="Genomic_DNA"/>
</dbReference>
<gene>
    <name evidence="1" type="ORF">H0N91_04525</name>
</gene>
<name>A0A1I5RPF0_9FIRM</name>
<organism evidence="1 2">
    <name type="scientific">Eubacterium callanderi</name>
    <dbReference type="NCBI Taxonomy" id="53442"/>
    <lineage>
        <taxon>Bacteria</taxon>
        <taxon>Bacillati</taxon>
        <taxon>Bacillota</taxon>
        <taxon>Clostridia</taxon>
        <taxon>Eubacteriales</taxon>
        <taxon>Eubacteriaceae</taxon>
        <taxon>Eubacterium</taxon>
    </lineage>
</organism>
<proteinExistence type="predicted"/>
<dbReference type="Proteomes" id="UP000586254">
    <property type="component" value="Unassembled WGS sequence"/>
</dbReference>
<accession>A0A1I5RPF0</accession>
<comment type="caution">
    <text evidence="1">The sequence shown here is derived from an EMBL/GenBank/DDBJ whole genome shotgun (WGS) entry which is preliminary data.</text>
</comment>